<feature type="transmembrane region" description="Helical" evidence="2">
    <location>
        <begin position="87"/>
        <end position="106"/>
    </location>
</feature>
<sequence>MGTKDGVSAGRKPWRFYYVMALPLSGSSGVTQDKLQEMTDMTTAIEQREEEYLHKVAAKNAAALEAAREDKQKTPMASHVAWVLRRLHVLSAALLLLMVALLYVWYMHDDGRDHVPPSLVRAVAIIVGVLLALNVAGWVAASRRSVNGARLLLLVGVALVVCLALGLDELNILRRTQSKLNEALTSSEDALTQDSMALILNGGTAPSLVQRFVLDSPSAFIWWLGEHCADSPTKLTYGSVVIDRREFFSPLWNEDAKSCVAATLGTCVRIDAIAEPIILVELVMLVLQVLFTGGFLAVWEPSAAGKTSKRRRQPSQLKPTGASYSQDTSSALSTALFTRLLVFGTALFGSSNAIASTDLLHFCSIADFHAVFTWMVVVCLLSGLSALLAALFVGCGWKQQLATVLLVLAVASEVYMLAEFVKLAARLIGPDISAEINQSQIRELREVYVKASSQTCSSIKRWISHVCMGMSNSEHPADFDSSCQHEFVALLVASFNFTDTYLAWSIGVKLVLLMQLIWPALRQAVATVLNYVRCISSRDEVSAGTVETSLQQSSPPVDYDEALDMYLTSLRVRDPARLATEREAFEKEWSIRTGRKLADVRTPRVVVAASDFGAIVRTLMLRRLTAICRLDLSLSVSSDGKMVLVHIFASDNLLIATLCEMETYRLQFADAVDPGRSFWHDKKEVNADQKVLDANTVKHKLKLLLGENAMHPKEAVWFSGESLARVSARVHALSRISRASRGIIRCRNPAPAFASYSPSIQRQFIYKKYPNRLEIPDTYRRSVVLRTVDCIRITRHIIDGEFDTNAAISSGLVASLHCLHSASRFDFNSRGALASAWVTFWRPTHLPVMSSVGGLEILARFVVPLHPLYVSYNARIEGHIGIFIQMETLVLVLFVAQLGTRIILILSAVKRFNEIQSGEQSYGRKEREEETMLSTYPGGDKDYAQLRQNALELCCIRQRPEPEGVQSREDNDDDIGLGLWAPWVLLMLKISVPTALALAAFTADNYIDISIERRVGWWLIGVLGIWLVAQLLWFLVPRESRQAEEARARNTFLVDRYFGHTDVNEQKASARGELHSIEKEAISLQDPPPSAKQSLCHYEERLELLQRLNVALRKREEIRAPYIVTDEVAVHATTAENLVQDAREEATEELYSTEAPDAEAHMAPSVDDDAMQRVSDSSEEMIVGYFRPVRGAWPSPPEQPAEAVEEVKEDAPVNIMEFIEAPAPQPPRRGSVFPGSLPLSEIKISHSGEDVITGSRIEIGGDSTGHPAPMRLSKLFKRIPASPPTVVPSSASDDAEIPVAPPTSPFVPVESSFPQPDLDPGIFAPTQVSARGASSPEGSHDEMLEEKLEVPVSTTEEPRISIGPPSLEVDPPSRPFSPRLSFLRRKSQSPASTHSDNGSDRGSEAGASEQTLLRQLSPRLSFFTRKSKRSSSKVSDSEESKISVGGESASVPEPPAPRKLSKLFKRVQPPSTATPTPPPPPVDTAAFAFERIEVEDSVVNPASSVRDQFDFLSDAHSETTSLQSSLPIQRRRSCGSTTRPPSPPPVYAKVDLSGLEAVREAANRRQFDFSADEQVWED</sequence>
<dbReference type="Proteomes" id="UP000440367">
    <property type="component" value="Unassembled WGS sequence"/>
</dbReference>
<feature type="transmembrane region" description="Helical" evidence="2">
    <location>
        <begin position="277"/>
        <end position="299"/>
    </location>
</feature>
<evidence type="ECO:0000256" key="2">
    <source>
        <dbReference type="SAM" id="Phobius"/>
    </source>
</evidence>
<feature type="compositionally biased region" description="Basic and acidic residues" evidence="1">
    <location>
        <begin position="1338"/>
        <end position="1349"/>
    </location>
</feature>
<accession>A0A6A3ZKA1</accession>
<evidence type="ECO:0000256" key="1">
    <source>
        <dbReference type="SAM" id="MobiDB-lite"/>
    </source>
</evidence>
<reference evidence="3 4" key="1">
    <citation type="submission" date="2018-08" db="EMBL/GenBank/DDBJ databases">
        <title>Genomic investigation of the strawberry pathogen Phytophthora fragariae indicates pathogenicity is determined by transcriptional variation in three key races.</title>
        <authorList>
            <person name="Adams T.M."/>
            <person name="Armitage A.D."/>
            <person name="Sobczyk M.K."/>
            <person name="Bates H.J."/>
            <person name="Dunwell J.M."/>
            <person name="Nellist C.F."/>
            <person name="Harrison R.J."/>
        </authorList>
    </citation>
    <scope>NUCLEOTIDE SEQUENCE [LARGE SCALE GENOMIC DNA]</scope>
    <source>
        <strain evidence="3 4">BC-1</strain>
    </source>
</reference>
<comment type="caution">
    <text evidence="3">The sequence shown here is derived from an EMBL/GenBank/DDBJ whole genome shotgun (WGS) entry which is preliminary data.</text>
</comment>
<feature type="transmembrane region" description="Helical" evidence="2">
    <location>
        <begin position="401"/>
        <end position="418"/>
    </location>
</feature>
<feature type="transmembrane region" description="Helical" evidence="2">
    <location>
        <begin position="371"/>
        <end position="394"/>
    </location>
</feature>
<dbReference type="EMBL" id="QXGD01000525">
    <property type="protein sequence ID" value="KAE9235565.1"/>
    <property type="molecule type" value="Genomic_DNA"/>
</dbReference>
<gene>
    <name evidence="3" type="ORF">PF002_g11487</name>
</gene>
<name>A0A6A3ZKA1_9STRA</name>
<organism evidence="3 4">
    <name type="scientific">Phytophthora fragariae</name>
    <dbReference type="NCBI Taxonomy" id="53985"/>
    <lineage>
        <taxon>Eukaryota</taxon>
        <taxon>Sar</taxon>
        <taxon>Stramenopiles</taxon>
        <taxon>Oomycota</taxon>
        <taxon>Peronosporomycetes</taxon>
        <taxon>Peronosporales</taxon>
        <taxon>Peronosporaceae</taxon>
        <taxon>Phytophthora</taxon>
    </lineage>
</organism>
<feature type="transmembrane region" description="Helical" evidence="2">
    <location>
        <begin position="331"/>
        <end position="351"/>
    </location>
</feature>
<feature type="region of interest" description="Disordered" evidence="1">
    <location>
        <begin position="1282"/>
        <end position="1484"/>
    </location>
</feature>
<feature type="transmembrane region" description="Helical" evidence="2">
    <location>
        <begin position="151"/>
        <end position="167"/>
    </location>
</feature>
<feature type="compositionally biased region" description="Polar residues" evidence="1">
    <location>
        <begin position="1518"/>
        <end position="1527"/>
    </location>
</feature>
<feature type="region of interest" description="Disordered" evidence="1">
    <location>
        <begin position="1518"/>
        <end position="1547"/>
    </location>
</feature>
<feature type="transmembrane region" description="Helical" evidence="2">
    <location>
        <begin position="980"/>
        <end position="1003"/>
    </location>
</feature>
<keyword evidence="2" id="KW-0472">Membrane</keyword>
<protein>
    <recommendedName>
        <fullName evidence="5">Transmembrane protein</fullName>
    </recommendedName>
</protein>
<evidence type="ECO:0008006" key="5">
    <source>
        <dbReference type="Google" id="ProtNLM"/>
    </source>
</evidence>
<keyword evidence="2" id="KW-0812">Transmembrane</keyword>
<proteinExistence type="predicted"/>
<keyword evidence="2" id="KW-1133">Transmembrane helix</keyword>
<evidence type="ECO:0000313" key="4">
    <source>
        <dbReference type="Proteomes" id="UP000440367"/>
    </source>
</evidence>
<feature type="transmembrane region" description="Helical" evidence="2">
    <location>
        <begin position="118"/>
        <end position="139"/>
    </location>
</feature>
<feature type="region of interest" description="Disordered" evidence="1">
    <location>
        <begin position="307"/>
        <end position="326"/>
    </location>
</feature>
<feature type="compositionally biased region" description="Polar residues" evidence="1">
    <location>
        <begin position="314"/>
        <end position="326"/>
    </location>
</feature>
<evidence type="ECO:0000313" key="3">
    <source>
        <dbReference type="EMBL" id="KAE9235565.1"/>
    </source>
</evidence>
<feature type="transmembrane region" description="Helical" evidence="2">
    <location>
        <begin position="1015"/>
        <end position="1036"/>
    </location>
</feature>